<sequence length="526" mass="58859">MNSPPTAISFDPQRYLMPDIVHLICEQAHATYGMRRVLCVLARTSRLFHEPALSYVWSELKDMVPLVGCLPEDVWSSRRGAFGSRDIKIEREILPSEISRVLFYGRFIKKLEVPTVVIPHIEGYILVLLANALQGRMLLPNIEDLVWEPGHDYEFPIIHAYLGPNIRRLKISLFGMHGSDLSNRLPYLYAWKLPESYPSLESFKIDNGCSDELAVINIVSHVVCGWAHLQVLSVSNLTPDAFEYIAALPDLRQLTLNDMANVSPLPSQPPISQNGIFPTLRDLNIVYKHPDIGIRLLQTTVCASLTHLKINCPCDAEHGNDILEVICNHRAAHSTLQFLMVYSSETPSVNGPPFIQSHITPATLNTQSLRGLFVFTNLSSVHLEIASGFDLDDAGIEEMARAWPRLESLWLRTGAARPHQRPRLTLRALVILARECPALAKLGIGYLDATMDALNAARSFAGDHPVANKHVYSIDIRRSPIDDIQQVGLFLCTVFTGLEVMFQGVGMVSWSRERSSMDLPTDTEDD</sequence>
<keyword evidence="2" id="KW-1185">Reference proteome</keyword>
<gene>
    <name evidence="1" type="ORF">Hypma_001356</name>
</gene>
<comment type="caution">
    <text evidence="1">The sequence shown here is derived from an EMBL/GenBank/DDBJ whole genome shotgun (WGS) entry which is preliminary data.</text>
</comment>
<accession>A0A369K0Q2</accession>
<evidence type="ECO:0000313" key="2">
    <source>
        <dbReference type="Proteomes" id="UP000076154"/>
    </source>
</evidence>
<evidence type="ECO:0000313" key="1">
    <source>
        <dbReference type="EMBL" id="RDB28191.1"/>
    </source>
</evidence>
<reference evidence="1" key="1">
    <citation type="submission" date="2018-04" db="EMBL/GenBank/DDBJ databases">
        <title>Whole genome sequencing of Hypsizygus marmoreus.</title>
        <authorList>
            <person name="Choi I.-G."/>
            <person name="Min B."/>
            <person name="Kim J.-G."/>
            <person name="Kim S."/>
            <person name="Oh Y.-L."/>
            <person name="Kong W.-S."/>
            <person name="Park H."/>
            <person name="Jeong J."/>
            <person name="Song E.-S."/>
        </authorList>
    </citation>
    <scope>NUCLEOTIDE SEQUENCE [LARGE SCALE GENOMIC DNA]</scope>
    <source>
        <strain evidence="1">51987-8</strain>
    </source>
</reference>
<name>A0A369K0Q2_HYPMA</name>
<dbReference type="InterPro" id="IPR032675">
    <property type="entry name" value="LRR_dom_sf"/>
</dbReference>
<dbReference type="OrthoDB" id="3543113at2759"/>
<evidence type="ECO:0008006" key="3">
    <source>
        <dbReference type="Google" id="ProtNLM"/>
    </source>
</evidence>
<organism evidence="1 2">
    <name type="scientific">Hypsizygus marmoreus</name>
    <name type="common">White beech mushroom</name>
    <name type="synonym">Agaricus marmoreus</name>
    <dbReference type="NCBI Taxonomy" id="39966"/>
    <lineage>
        <taxon>Eukaryota</taxon>
        <taxon>Fungi</taxon>
        <taxon>Dikarya</taxon>
        <taxon>Basidiomycota</taxon>
        <taxon>Agaricomycotina</taxon>
        <taxon>Agaricomycetes</taxon>
        <taxon>Agaricomycetidae</taxon>
        <taxon>Agaricales</taxon>
        <taxon>Tricholomatineae</taxon>
        <taxon>Lyophyllaceae</taxon>
        <taxon>Hypsizygus</taxon>
    </lineage>
</organism>
<dbReference type="SUPFAM" id="SSF52047">
    <property type="entry name" value="RNI-like"/>
    <property type="match status" value="1"/>
</dbReference>
<dbReference type="AlphaFoldDB" id="A0A369K0Q2"/>
<dbReference type="EMBL" id="LUEZ02000012">
    <property type="protein sequence ID" value="RDB28191.1"/>
    <property type="molecule type" value="Genomic_DNA"/>
</dbReference>
<protein>
    <recommendedName>
        <fullName evidence="3">F-box domain-containing protein</fullName>
    </recommendedName>
</protein>
<dbReference type="Gene3D" id="3.80.10.10">
    <property type="entry name" value="Ribonuclease Inhibitor"/>
    <property type="match status" value="1"/>
</dbReference>
<dbReference type="Proteomes" id="UP000076154">
    <property type="component" value="Unassembled WGS sequence"/>
</dbReference>
<proteinExistence type="predicted"/>
<dbReference type="InParanoid" id="A0A369K0Q2"/>